<dbReference type="GO" id="GO:0005886">
    <property type="term" value="C:plasma membrane"/>
    <property type="evidence" value="ECO:0007669"/>
    <property type="project" value="UniProtKB-SubCell"/>
</dbReference>
<dbReference type="PANTHER" id="PTHR23517">
    <property type="entry name" value="RESISTANCE PROTEIN MDTM, PUTATIVE-RELATED-RELATED"/>
    <property type="match status" value="1"/>
</dbReference>
<keyword evidence="4" id="KW-1003">Cell membrane</keyword>
<name>A0A7S8CD61_9BACI</name>
<dbReference type="InterPro" id="IPR011701">
    <property type="entry name" value="MFS"/>
</dbReference>
<feature type="domain" description="Major facilitator superfamily (MFS) profile" evidence="9">
    <location>
        <begin position="204"/>
        <end position="384"/>
    </location>
</feature>
<dbReference type="RefSeq" id="WP_239672497.1">
    <property type="nucleotide sequence ID" value="NZ_CP049742.1"/>
</dbReference>
<feature type="transmembrane region" description="Helical" evidence="8">
    <location>
        <begin position="295"/>
        <end position="317"/>
    </location>
</feature>
<feature type="transmembrane region" description="Helical" evidence="8">
    <location>
        <begin position="329"/>
        <end position="355"/>
    </location>
</feature>
<feature type="transmembrane region" description="Helical" evidence="8">
    <location>
        <begin position="361"/>
        <end position="380"/>
    </location>
</feature>
<keyword evidence="5 8" id="KW-0812">Transmembrane</keyword>
<dbReference type="InterPro" id="IPR005829">
    <property type="entry name" value="Sugar_transporter_CS"/>
</dbReference>
<feature type="transmembrane region" description="Helical" evidence="8">
    <location>
        <begin position="207"/>
        <end position="229"/>
    </location>
</feature>
<dbReference type="PANTHER" id="PTHR23517:SF3">
    <property type="entry name" value="INTEGRAL MEMBRANE TRANSPORT PROTEIN"/>
    <property type="match status" value="1"/>
</dbReference>
<feature type="transmembrane region" description="Helical" evidence="8">
    <location>
        <begin position="75"/>
        <end position="93"/>
    </location>
</feature>
<evidence type="ECO:0000256" key="4">
    <source>
        <dbReference type="ARBA" id="ARBA00022475"/>
    </source>
</evidence>
<organism evidence="10 11">
    <name type="scientific">Mangrovibacillus cuniculi</name>
    <dbReference type="NCBI Taxonomy" id="2593652"/>
    <lineage>
        <taxon>Bacteria</taxon>
        <taxon>Bacillati</taxon>
        <taxon>Bacillota</taxon>
        <taxon>Bacilli</taxon>
        <taxon>Bacillales</taxon>
        <taxon>Bacillaceae</taxon>
        <taxon>Mangrovibacillus</taxon>
    </lineage>
</organism>
<evidence type="ECO:0000256" key="3">
    <source>
        <dbReference type="ARBA" id="ARBA00022448"/>
    </source>
</evidence>
<dbReference type="InterPro" id="IPR001958">
    <property type="entry name" value="Tet-R_TetA/multi-R_MdtG-like"/>
</dbReference>
<feature type="transmembrane region" description="Helical" evidence="8">
    <location>
        <begin position="42"/>
        <end position="63"/>
    </location>
</feature>
<evidence type="ECO:0000256" key="5">
    <source>
        <dbReference type="ARBA" id="ARBA00022692"/>
    </source>
</evidence>
<dbReference type="KEGG" id="mcui:G8O30_13060"/>
<evidence type="ECO:0000313" key="11">
    <source>
        <dbReference type="Proteomes" id="UP000593626"/>
    </source>
</evidence>
<dbReference type="Pfam" id="PF07690">
    <property type="entry name" value="MFS_1"/>
    <property type="match status" value="2"/>
</dbReference>
<gene>
    <name evidence="10" type="ORF">G8O30_13060</name>
</gene>
<accession>A0A7S8CD61</accession>
<evidence type="ECO:0000313" key="10">
    <source>
        <dbReference type="EMBL" id="QPC47819.1"/>
    </source>
</evidence>
<dbReference type="SUPFAM" id="SSF103473">
    <property type="entry name" value="MFS general substrate transporter"/>
    <property type="match status" value="1"/>
</dbReference>
<comment type="similarity">
    <text evidence="2">Belongs to the major facilitator superfamily. TCR/Tet family.</text>
</comment>
<evidence type="ECO:0000256" key="1">
    <source>
        <dbReference type="ARBA" id="ARBA00004651"/>
    </source>
</evidence>
<dbReference type="Gene3D" id="1.20.1250.20">
    <property type="entry name" value="MFS general substrate transporter like domains"/>
    <property type="match status" value="2"/>
</dbReference>
<feature type="transmembrane region" description="Helical" evidence="8">
    <location>
        <begin position="158"/>
        <end position="177"/>
    </location>
</feature>
<dbReference type="EMBL" id="CP049742">
    <property type="protein sequence ID" value="QPC47819.1"/>
    <property type="molecule type" value="Genomic_DNA"/>
</dbReference>
<evidence type="ECO:0000256" key="2">
    <source>
        <dbReference type="ARBA" id="ARBA00007520"/>
    </source>
</evidence>
<dbReference type="AlphaFoldDB" id="A0A7S8CD61"/>
<dbReference type="PROSITE" id="PS00216">
    <property type="entry name" value="SUGAR_TRANSPORT_1"/>
    <property type="match status" value="1"/>
</dbReference>
<feature type="transmembrane region" description="Helical" evidence="8">
    <location>
        <begin position="270"/>
        <end position="289"/>
    </location>
</feature>
<dbReference type="PRINTS" id="PR01035">
    <property type="entry name" value="TCRTETA"/>
</dbReference>
<protein>
    <submittedName>
        <fullName evidence="10">MFS transporter</fullName>
    </submittedName>
</protein>
<sequence length="384" mass="42011">MTLAKSRFIYLAFMLSFAECVRGAFIIGYLPTFATDQLHTSIAIVGVAVSVHFVFDALSNVFIGFWMECFGEKRVLRVSYMVMFFGLFCMWYYPSYMTALAGAACLGVGLCPVWIYILAKVKGKERGSKMGVIYLAWLVGLSVGALSINVLIQFATMFSFWLLVSSTFASYLLFELFTQERIIESTPSRSLKREWVATLVMIRKGRVVYPGILLQGVAVGMLLPILPSFIYQELRLSPTEYSMLLVVGGVLIGISLIPMGKFADLVGRKIPILLGFMTLAAGILGVIVISSFQAAIVAAAIIGVAYALLMPAWNSFLSTFIPDQSKSSGWGILSGIQGLGGMVGPMVGALVTVYYSTDTAFLISGVLLMVAAAYYGVYFLREKW</sequence>
<reference evidence="10 11" key="1">
    <citation type="submission" date="2019-07" db="EMBL/GenBank/DDBJ databases">
        <title>Genome sequence of 2 isolates from Red Sea Mangroves.</title>
        <authorList>
            <person name="Sefrji F."/>
            <person name="Michoud G."/>
            <person name="Merlino G."/>
            <person name="Daffonchio D."/>
        </authorList>
    </citation>
    <scope>NUCLEOTIDE SEQUENCE [LARGE SCALE GENOMIC DNA]</scope>
    <source>
        <strain evidence="10 11">R1DC41</strain>
    </source>
</reference>
<evidence type="ECO:0000256" key="8">
    <source>
        <dbReference type="SAM" id="Phobius"/>
    </source>
</evidence>
<proteinExistence type="inferred from homology"/>
<evidence type="ECO:0000256" key="6">
    <source>
        <dbReference type="ARBA" id="ARBA00022989"/>
    </source>
</evidence>
<keyword evidence="11" id="KW-1185">Reference proteome</keyword>
<feature type="transmembrane region" description="Helical" evidence="8">
    <location>
        <begin position="131"/>
        <end position="152"/>
    </location>
</feature>
<dbReference type="Proteomes" id="UP000593626">
    <property type="component" value="Chromosome"/>
</dbReference>
<keyword evidence="3" id="KW-0813">Transport</keyword>
<feature type="transmembrane region" description="Helical" evidence="8">
    <location>
        <begin position="7"/>
        <end position="30"/>
    </location>
</feature>
<feature type="transmembrane region" description="Helical" evidence="8">
    <location>
        <begin position="241"/>
        <end position="258"/>
    </location>
</feature>
<dbReference type="InterPro" id="IPR020846">
    <property type="entry name" value="MFS_dom"/>
</dbReference>
<evidence type="ECO:0000256" key="7">
    <source>
        <dbReference type="ARBA" id="ARBA00023136"/>
    </source>
</evidence>
<keyword evidence="7 8" id="KW-0472">Membrane</keyword>
<keyword evidence="6 8" id="KW-1133">Transmembrane helix</keyword>
<dbReference type="GO" id="GO:0022857">
    <property type="term" value="F:transmembrane transporter activity"/>
    <property type="evidence" value="ECO:0007669"/>
    <property type="project" value="InterPro"/>
</dbReference>
<dbReference type="InterPro" id="IPR050171">
    <property type="entry name" value="MFS_Transporters"/>
</dbReference>
<evidence type="ECO:0000259" key="9">
    <source>
        <dbReference type="PROSITE" id="PS50850"/>
    </source>
</evidence>
<dbReference type="InterPro" id="IPR036259">
    <property type="entry name" value="MFS_trans_sf"/>
</dbReference>
<comment type="subcellular location">
    <subcellularLocation>
        <location evidence="1">Cell membrane</location>
        <topology evidence="1">Multi-pass membrane protein</topology>
    </subcellularLocation>
</comment>
<dbReference type="PROSITE" id="PS50850">
    <property type="entry name" value="MFS"/>
    <property type="match status" value="1"/>
</dbReference>
<feature type="transmembrane region" description="Helical" evidence="8">
    <location>
        <begin position="99"/>
        <end position="119"/>
    </location>
</feature>